<evidence type="ECO:0000256" key="9">
    <source>
        <dbReference type="ARBA" id="ARBA00022982"/>
    </source>
</evidence>
<feature type="transmembrane region" description="Helical" evidence="14">
    <location>
        <begin position="243"/>
        <end position="263"/>
    </location>
</feature>
<dbReference type="PROSITE" id="PS50222">
    <property type="entry name" value="EF_HAND_2"/>
    <property type="match status" value="1"/>
</dbReference>
<dbReference type="PANTHER" id="PTHR31803">
    <property type="entry name" value="ALTERNATIVE OXIDASE"/>
    <property type="match status" value="1"/>
</dbReference>
<proteinExistence type="inferred from homology"/>
<comment type="subcellular location">
    <subcellularLocation>
        <location evidence="2">Membrane</location>
    </subcellularLocation>
</comment>
<feature type="domain" description="EF-hand" evidence="15">
    <location>
        <begin position="81"/>
        <end position="116"/>
    </location>
</feature>
<dbReference type="SUPFAM" id="SSF47473">
    <property type="entry name" value="EF-hand"/>
    <property type="match status" value="1"/>
</dbReference>
<dbReference type="GO" id="GO:0016020">
    <property type="term" value="C:membrane"/>
    <property type="evidence" value="ECO:0007669"/>
    <property type="project" value="UniProtKB-SubCell"/>
</dbReference>
<keyword evidence="9" id="KW-0249">Electron transport</keyword>
<name>A0ABD3PJW4_9STRA</name>
<evidence type="ECO:0000256" key="13">
    <source>
        <dbReference type="ARBA" id="ARBA00023136"/>
    </source>
</evidence>
<keyword evidence="11" id="KW-0560">Oxidoreductase</keyword>
<dbReference type="CDD" id="cd01053">
    <property type="entry name" value="AOX"/>
    <property type="match status" value="1"/>
</dbReference>
<comment type="similarity">
    <text evidence="3">Belongs to the alternative oxidase family.</text>
</comment>
<evidence type="ECO:0000259" key="15">
    <source>
        <dbReference type="PROSITE" id="PS50222"/>
    </source>
</evidence>
<dbReference type="PANTHER" id="PTHR31803:SF3">
    <property type="entry name" value="ALTERNATIVE OXIDASE"/>
    <property type="match status" value="1"/>
</dbReference>
<dbReference type="InterPro" id="IPR038659">
    <property type="entry name" value="AOX_sf"/>
</dbReference>
<dbReference type="InterPro" id="IPR002048">
    <property type="entry name" value="EF_hand_dom"/>
</dbReference>
<evidence type="ECO:0000256" key="7">
    <source>
        <dbReference type="ARBA" id="ARBA00022723"/>
    </source>
</evidence>
<keyword evidence="12" id="KW-0408">Iron</keyword>
<evidence type="ECO:0000313" key="16">
    <source>
        <dbReference type="EMBL" id="KAL3787994.1"/>
    </source>
</evidence>
<evidence type="ECO:0000256" key="1">
    <source>
        <dbReference type="ARBA" id="ARBA00001962"/>
    </source>
</evidence>
<evidence type="ECO:0000256" key="8">
    <source>
        <dbReference type="ARBA" id="ARBA00022837"/>
    </source>
</evidence>
<keyword evidence="8" id="KW-0106">Calcium</keyword>
<feature type="transmembrane region" description="Helical" evidence="14">
    <location>
        <begin position="301"/>
        <end position="324"/>
    </location>
</feature>
<dbReference type="AlphaFoldDB" id="A0ABD3PJW4"/>
<evidence type="ECO:0000256" key="11">
    <source>
        <dbReference type="ARBA" id="ARBA00023002"/>
    </source>
</evidence>
<dbReference type="InterPro" id="IPR002680">
    <property type="entry name" value="AOX"/>
</dbReference>
<comment type="cofactor">
    <cofactor evidence="1">
        <name>Fe cation</name>
        <dbReference type="ChEBI" id="CHEBI:24875"/>
    </cofactor>
</comment>
<reference evidence="16 17" key="1">
    <citation type="journal article" date="2020" name="G3 (Bethesda)">
        <title>Improved Reference Genome for Cyclotella cryptica CCMP332, a Model for Cell Wall Morphogenesis, Salinity Adaptation, and Lipid Production in Diatoms (Bacillariophyta).</title>
        <authorList>
            <person name="Roberts W.R."/>
            <person name="Downey K.M."/>
            <person name="Ruck E.C."/>
            <person name="Traller J.C."/>
            <person name="Alverson A.J."/>
        </authorList>
    </citation>
    <scope>NUCLEOTIDE SEQUENCE [LARGE SCALE GENOMIC DNA]</scope>
    <source>
        <strain evidence="16 17">CCMP332</strain>
    </source>
</reference>
<keyword evidence="10 14" id="KW-1133">Transmembrane helix</keyword>
<keyword evidence="17" id="KW-1185">Reference proteome</keyword>
<keyword evidence="7" id="KW-0479">Metal-binding</keyword>
<keyword evidence="5" id="KW-0679">Respiratory chain</keyword>
<protein>
    <recommendedName>
        <fullName evidence="15">EF-hand domain-containing protein</fullName>
    </recommendedName>
</protein>
<organism evidence="16 17">
    <name type="scientific">Cyclotella cryptica</name>
    <dbReference type="NCBI Taxonomy" id="29204"/>
    <lineage>
        <taxon>Eukaryota</taxon>
        <taxon>Sar</taxon>
        <taxon>Stramenopiles</taxon>
        <taxon>Ochrophyta</taxon>
        <taxon>Bacillariophyta</taxon>
        <taxon>Coscinodiscophyceae</taxon>
        <taxon>Thalassiosirophycidae</taxon>
        <taxon>Stephanodiscales</taxon>
        <taxon>Stephanodiscaceae</taxon>
        <taxon>Cyclotella</taxon>
    </lineage>
</organism>
<evidence type="ECO:0000256" key="5">
    <source>
        <dbReference type="ARBA" id="ARBA00022660"/>
    </source>
</evidence>
<dbReference type="PROSITE" id="PS00018">
    <property type="entry name" value="EF_HAND_1"/>
    <property type="match status" value="1"/>
</dbReference>
<evidence type="ECO:0000256" key="4">
    <source>
        <dbReference type="ARBA" id="ARBA00022448"/>
    </source>
</evidence>
<evidence type="ECO:0000256" key="14">
    <source>
        <dbReference type="SAM" id="Phobius"/>
    </source>
</evidence>
<keyword evidence="13 14" id="KW-0472">Membrane</keyword>
<dbReference type="Pfam" id="PF01786">
    <property type="entry name" value="AOX"/>
    <property type="match status" value="1"/>
</dbReference>
<comment type="caution">
    <text evidence="16">The sequence shown here is derived from an EMBL/GenBank/DDBJ whole genome shotgun (WGS) entry which is preliminary data.</text>
</comment>
<gene>
    <name evidence="16" type="ORF">HJC23_004065</name>
</gene>
<dbReference type="InterPro" id="IPR018247">
    <property type="entry name" value="EF_Hand_1_Ca_BS"/>
</dbReference>
<dbReference type="Proteomes" id="UP001516023">
    <property type="component" value="Unassembled WGS sequence"/>
</dbReference>
<evidence type="ECO:0000256" key="6">
    <source>
        <dbReference type="ARBA" id="ARBA00022692"/>
    </source>
</evidence>
<sequence length="449" mass="50049">MIGTTLRHSKFLIAKRPILSPSTLSPISSNLFQLSSSGTTTNSPPAQQAAFQVLHQQRQFSIKPTLPQCAPTAPLFKLPPAIVEQIKTDLASVDFDSNGKIDADELRALLKRHNTKFTDDEIVELSELFYASSGARSVPMDEFLAALDQAASSESKEGNALGLNKGFKTHPLGIGTCASEYMYAKTHGKYTEEELDVKLTHIEPKDWLDRAAFSSVKAVRFIFDQATGWNRGQITQDKILNRAIYLETIAAIPGMVAAIIRHFRSLRNMTRDGGMLNMFLEEANNERMHLLTFIRMKDPGYAFRAAVIGGQFGFGSTFLVLYMISPAFCHRFVGYVEEEACHTYTKIIDAIENAPEGSDLARWQTEEAPKIAKGYWHLGEHGSVLDLMRAVRADEAEHRDVNHAVSGVGYDTVNPLYDPREKMDGMLKRYVQDMMERSTEKSKPTTSSA</sequence>
<evidence type="ECO:0000256" key="12">
    <source>
        <dbReference type="ARBA" id="ARBA00023004"/>
    </source>
</evidence>
<evidence type="ECO:0000256" key="3">
    <source>
        <dbReference type="ARBA" id="ARBA00008388"/>
    </source>
</evidence>
<dbReference type="GO" id="GO:0016491">
    <property type="term" value="F:oxidoreductase activity"/>
    <property type="evidence" value="ECO:0007669"/>
    <property type="project" value="UniProtKB-KW"/>
</dbReference>
<keyword evidence="4" id="KW-0813">Transport</keyword>
<dbReference type="GO" id="GO:0046872">
    <property type="term" value="F:metal ion binding"/>
    <property type="evidence" value="ECO:0007669"/>
    <property type="project" value="UniProtKB-KW"/>
</dbReference>
<evidence type="ECO:0000313" key="17">
    <source>
        <dbReference type="Proteomes" id="UP001516023"/>
    </source>
</evidence>
<dbReference type="EMBL" id="JABMIG020000164">
    <property type="protein sequence ID" value="KAL3787994.1"/>
    <property type="molecule type" value="Genomic_DNA"/>
</dbReference>
<evidence type="ECO:0000256" key="10">
    <source>
        <dbReference type="ARBA" id="ARBA00022989"/>
    </source>
</evidence>
<accession>A0ABD3PJW4</accession>
<dbReference type="InterPro" id="IPR011992">
    <property type="entry name" value="EF-hand-dom_pair"/>
</dbReference>
<dbReference type="Gene3D" id="1.20.1260.140">
    <property type="entry name" value="Alternative oxidase"/>
    <property type="match status" value="1"/>
</dbReference>
<evidence type="ECO:0000256" key="2">
    <source>
        <dbReference type="ARBA" id="ARBA00004370"/>
    </source>
</evidence>
<dbReference type="Gene3D" id="1.10.238.10">
    <property type="entry name" value="EF-hand"/>
    <property type="match status" value="1"/>
</dbReference>
<keyword evidence="6 14" id="KW-0812">Transmembrane</keyword>